<keyword evidence="1" id="KW-0677">Repeat</keyword>
<feature type="region of interest" description="Disordered" evidence="2">
    <location>
        <begin position="58"/>
        <end position="80"/>
    </location>
</feature>
<name>A0A382BB92_9ZZZZ</name>
<protein>
    <recommendedName>
        <fullName evidence="4">MORN repeat-containing protein</fullName>
    </recommendedName>
</protein>
<evidence type="ECO:0000256" key="2">
    <source>
        <dbReference type="SAM" id="MobiDB-lite"/>
    </source>
</evidence>
<sequence>MKRLLPVPMGFALLLLSSTEAWSLPPCPGSYDKTTWTDCVGKTILETGTPPDNIGDEYEGEFQNGKPHGEGTLRGIKNSK</sequence>
<evidence type="ECO:0000313" key="3">
    <source>
        <dbReference type="EMBL" id="SVB11075.1"/>
    </source>
</evidence>
<dbReference type="Pfam" id="PF02493">
    <property type="entry name" value="MORN"/>
    <property type="match status" value="1"/>
</dbReference>
<evidence type="ECO:0008006" key="4">
    <source>
        <dbReference type="Google" id="ProtNLM"/>
    </source>
</evidence>
<dbReference type="SMART" id="SM00698">
    <property type="entry name" value="MORN"/>
    <property type="match status" value="1"/>
</dbReference>
<accession>A0A382BB92</accession>
<organism evidence="3">
    <name type="scientific">marine metagenome</name>
    <dbReference type="NCBI Taxonomy" id="408172"/>
    <lineage>
        <taxon>unclassified sequences</taxon>
        <taxon>metagenomes</taxon>
        <taxon>ecological metagenomes</taxon>
    </lineage>
</organism>
<proteinExistence type="predicted"/>
<reference evidence="3" key="1">
    <citation type="submission" date="2018-05" db="EMBL/GenBank/DDBJ databases">
        <authorList>
            <person name="Lanie J.A."/>
            <person name="Ng W.-L."/>
            <person name="Kazmierczak K.M."/>
            <person name="Andrzejewski T.M."/>
            <person name="Davidsen T.M."/>
            <person name="Wayne K.J."/>
            <person name="Tettelin H."/>
            <person name="Glass J.I."/>
            <person name="Rusch D."/>
            <person name="Podicherti R."/>
            <person name="Tsui H.-C.T."/>
            <person name="Winkler M.E."/>
        </authorList>
    </citation>
    <scope>NUCLEOTIDE SEQUENCE</scope>
</reference>
<dbReference type="AlphaFoldDB" id="A0A382BB92"/>
<dbReference type="EMBL" id="UINC01029031">
    <property type="protein sequence ID" value="SVB11075.1"/>
    <property type="molecule type" value="Genomic_DNA"/>
</dbReference>
<dbReference type="InterPro" id="IPR003409">
    <property type="entry name" value="MORN"/>
</dbReference>
<feature type="non-terminal residue" evidence="3">
    <location>
        <position position="80"/>
    </location>
</feature>
<gene>
    <name evidence="3" type="ORF">METZ01_LOCUS163929</name>
</gene>
<evidence type="ECO:0000256" key="1">
    <source>
        <dbReference type="ARBA" id="ARBA00022737"/>
    </source>
</evidence>